<accession>A0A4R6RJ91</accession>
<evidence type="ECO:0000256" key="5">
    <source>
        <dbReference type="ARBA" id="ARBA00022692"/>
    </source>
</evidence>
<keyword evidence="8" id="KW-0443">Lipid metabolism</keyword>
<sequence length="229" mass="24308">MKRRQFAALALVAVALAAGTALWLHGRPGVSDAAAPDAAGGLSAAMQATPGLGTSRPAGANPWAMLPDGQPRSPLDHIAPPVFKANARGGLHIDAQAGVDIERLTGLYGRDEALQKITEATQTLPAQAQREARGLYEQYAQYNQALTTAIGATSDSPSLDEARQQLQTLKALRAQYFGERAEALFGQEEALQQRLLDDAAELMKTRKLSQDEAIGQAQARLGQEMASKP</sequence>
<keyword evidence="4" id="KW-0997">Cell inner membrane</keyword>
<keyword evidence="13" id="KW-0732">Signal</keyword>
<evidence type="ECO:0000256" key="4">
    <source>
        <dbReference type="ARBA" id="ARBA00022519"/>
    </source>
</evidence>
<dbReference type="GO" id="GO:0016042">
    <property type="term" value="P:lipid catabolic process"/>
    <property type="evidence" value="ECO:0007669"/>
    <property type="project" value="UniProtKB-KW"/>
</dbReference>
<dbReference type="Proteomes" id="UP000294593">
    <property type="component" value="Unassembled WGS sequence"/>
</dbReference>
<evidence type="ECO:0000256" key="11">
    <source>
        <dbReference type="ARBA" id="ARBA00030948"/>
    </source>
</evidence>
<reference evidence="14 15" key="1">
    <citation type="submission" date="2019-03" db="EMBL/GenBank/DDBJ databases">
        <title>Genomic Encyclopedia of Type Strains, Phase IV (KMG-IV): sequencing the most valuable type-strain genomes for metagenomic binning, comparative biology and taxonomic classification.</title>
        <authorList>
            <person name="Goeker M."/>
        </authorList>
    </citation>
    <scope>NUCLEOTIDE SEQUENCE [LARGE SCALE GENOMIC DNA]</scope>
    <source>
        <strain evidence="14 15">DSM 11901</strain>
    </source>
</reference>
<keyword evidence="10" id="KW-0143">Chaperone</keyword>
<dbReference type="GO" id="GO:0051082">
    <property type="term" value="F:unfolded protein binding"/>
    <property type="evidence" value="ECO:0007669"/>
    <property type="project" value="InterPro"/>
</dbReference>
<evidence type="ECO:0000256" key="2">
    <source>
        <dbReference type="ARBA" id="ARBA00010358"/>
    </source>
</evidence>
<evidence type="ECO:0000256" key="13">
    <source>
        <dbReference type="SAM" id="SignalP"/>
    </source>
</evidence>
<evidence type="ECO:0000256" key="12">
    <source>
        <dbReference type="ARBA" id="ARBA00031542"/>
    </source>
</evidence>
<keyword evidence="9" id="KW-0472">Membrane</keyword>
<feature type="signal peptide" evidence="13">
    <location>
        <begin position="1"/>
        <end position="23"/>
    </location>
</feature>
<comment type="caution">
    <text evidence="14">The sequence shown here is derived from an EMBL/GenBank/DDBJ whole genome shotgun (WGS) entry which is preliminary data.</text>
</comment>
<evidence type="ECO:0000256" key="8">
    <source>
        <dbReference type="ARBA" id="ARBA00023098"/>
    </source>
</evidence>
<name>A0A4R6RJ91_9BURK</name>
<dbReference type="AlphaFoldDB" id="A0A4R6RJ91"/>
<dbReference type="GO" id="GO:0005886">
    <property type="term" value="C:plasma membrane"/>
    <property type="evidence" value="ECO:0007669"/>
    <property type="project" value="UniProtKB-SubCell"/>
</dbReference>
<dbReference type="SUPFAM" id="SSF158855">
    <property type="entry name" value="Lipase chaperone-like"/>
    <property type="match status" value="1"/>
</dbReference>
<comment type="similarity">
    <text evidence="2">Belongs to the lipase chaperone family.</text>
</comment>
<evidence type="ECO:0000256" key="9">
    <source>
        <dbReference type="ARBA" id="ARBA00023136"/>
    </source>
</evidence>
<keyword evidence="3" id="KW-1003">Cell membrane</keyword>
<evidence type="ECO:0000256" key="6">
    <source>
        <dbReference type="ARBA" id="ARBA00022963"/>
    </source>
</evidence>
<evidence type="ECO:0000256" key="10">
    <source>
        <dbReference type="ARBA" id="ARBA00023186"/>
    </source>
</evidence>
<dbReference type="InterPro" id="IPR004961">
    <property type="entry name" value="Lipase_chaperone"/>
</dbReference>
<keyword evidence="6" id="KW-0442">Lipid degradation</keyword>
<proteinExistence type="inferred from homology"/>
<keyword evidence="15" id="KW-1185">Reference proteome</keyword>
<dbReference type="GO" id="GO:0006457">
    <property type="term" value="P:protein folding"/>
    <property type="evidence" value="ECO:0007669"/>
    <property type="project" value="InterPro"/>
</dbReference>
<organism evidence="14 15">
    <name type="scientific">Aquabacterium commune</name>
    <dbReference type="NCBI Taxonomy" id="70586"/>
    <lineage>
        <taxon>Bacteria</taxon>
        <taxon>Pseudomonadati</taxon>
        <taxon>Pseudomonadota</taxon>
        <taxon>Betaproteobacteria</taxon>
        <taxon>Burkholderiales</taxon>
        <taxon>Aquabacterium</taxon>
    </lineage>
</organism>
<dbReference type="EMBL" id="SNXW01000002">
    <property type="protein sequence ID" value="TDP85696.1"/>
    <property type="molecule type" value="Genomic_DNA"/>
</dbReference>
<keyword evidence="5" id="KW-0812">Transmembrane</keyword>
<dbReference type="RefSeq" id="WP_133606590.1">
    <property type="nucleotide sequence ID" value="NZ_SNXW01000002.1"/>
</dbReference>
<gene>
    <name evidence="14" type="ORF">EV672_10245</name>
</gene>
<protein>
    <recommendedName>
        <fullName evidence="11">Lipase helper protein</fullName>
    </recommendedName>
    <alternativeName>
        <fullName evidence="12">Lipase modulator</fullName>
    </alternativeName>
</protein>
<evidence type="ECO:0000256" key="3">
    <source>
        <dbReference type="ARBA" id="ARBA00022475"/>
    </source>
</evidence>
<dbReference type="OrthoDB" id="7025807at2"/>
<feature type="chain" id="PRO_5020553311" description="Lipase helper protein" evidence="13">
    <location>
        <begin position="24"/>
        <end position="229"/>
    </location>
</feature>
<keyword evidence="7" id="KW-1133">Transmembrane helix</keyword>
<evidence type="ECO:0000313" key="14">
    <source>
        <dbReference type="EMBL" id="TDP85696.1"/>
    </source>
</evidence>
<comment type="subcellular location">
    <subcellularLocation>
        <location evidence="1">Cell inner membrane</location>
        <topology evidence="1">Single-pass membrane protein</topology>
        <orientation evidence="1">Periplasmic side</orientation>
    </subcellularLocation>
</comment>
<evidence type="ECO:0000256" key="1">
    <source>
        <dbReference type="ARBA" id="ARBA00004383"/>
    </source>
</evidence>
<evidence type="ECO:0000313" key="15">
    <source>
        <dbReference type="Proteomes" id="UP000294593"/>
    </source>
</evidence>
<evidence type="ECO:0000256" key="7">
    <source>
        <dbReference type="ARBA" id="ARBA00022989"/>
    </source>
</evidence>
<dbReference type="Pfam" id="PF03280">
    <property type="entry name" value="Lipase_chap"/>
    <property type="match status" value="1"/>
</dbReference>